<name>A0A370C1S3_ASPNG</name>
<organism evidence="2 3">
    <name type="scientific">Aspergillus niger ATCC 13496</name>
    <dbReference type="NCBI Taxonomy" id="1353008"/>
    <lineage>
        <taxon>Eukaryota</taxon>
        <taxon>Fungi</taxon>
        <taxon>Dikarya</taxon>
        <taxon>Ascomycota</taxon>
        <taxon>Pezizomycotina</taxon>
        <taxon>Eurotiomycetes</taxon>
        <taxon>Eurotiomycetidae</taxon>
        <taxon>Eurotiales</taxon>
        <taxon>Aspergillaceae</taxon>
        <taxon>Aspergillus</taxon>
        <taxon>Aspergillus subgen. Circumdati</taxon>
    </lineage>
</organism>
<dbReference type="AlphaFoldDB" id="A0A370C1S3"/>
<evidence type="ECO:0000313" key="2">
    <source>
        <dbReference type="EMBL" id="RDH20999.1"/>
    </source>
</evidence>
<reference evidence="2 3" key="1">
    <citation type="submission" date="2018-07" db="EMBL/GenBank/DDBJ databases">
        <title>Section-level genome sequencing of Aspergillus section Nigri to investigate inter- and intra-species variation.</title>
        <authorList>
            <consortium name="DOE Joint Genome Institute"/>
            <person name="Vesth T.C."/>
            <person name="Nybo J.L."/>
            <person name="Theobald S."/>
            <person name="Frisvad J.C."/>
            <person name="Larsen T.O."/>
            <person name="Nielsen K.F."/>
            <person name="Hoof J.B."/>
            <person name="Brandl J."/>
            <person name="Salamov A."/>
            <person name="Riley R."/>
            <person name="Gladden J.M."/>
            <person name="Phatale P."/>
            <person name="Nielsen M.T."/>
            <person name="Lyhne E.K."/>
            <person name="Kogle M.E."/>
            <person name="Strasser K."/>
            <person name="McDonnell E."/>
            <person name="Barry K."/>
            <person name="Clum A."/>
            <person name="Chen C."/>
            <person name="Nolan M."/>
            <person name="Sandor L."/>
            <person name="Kuo A."/>
            <person name="Lipzen A."/>
            <person name="Hainaut M."/>
            <person name="Drula E."/>
            <person name="Tsang A."/>
            <person name="Magnuson J.K."/>
            <person name="Henrissat B."/>
            <person name="Wiebenga A."/>
            <person name="Simmons B.A."/>
            <person name="Makela M.R."/>
            <person name="De vries R.P."/>
            <person name="Grigoriev I.V."/>
            <person name="Mortensen U.H."/>
            <person name="Baker S.E."/>
            <person name="Andersen M.R."/>
        </authorList>
    </citation>
    <scope>NUCLEOTIDE SEQUENCE [LARGE SCALE GENOMIC DNA]</scope>
    <source>
        <strain evidence="2 3">ATCC 13496</strain>
    </source>
</reference>
<dbReference type="VEuPathDB" id="FungiDB:M747DRAFT_295258"/>
<sequence length="75" mass="8046">MEARKHDHGSWFNHFPSSTTPVAPTTGDGNGEGIGVCSAIFPSAVTERNTLSQFLNVGGPKRNSVGNYHCQSQTR</sequence>
<accession>A0A370C1S3</accession>
<evidence type="ECO:0000313" key="3">
    <source>
        <dbReference type="Proteomes" id="UP000253845"/>
    </source>
</evidence>
<proteinExistence type="predicted"/>
<gene>
    <name evidence="2" type="ORF">M747DRAFT_295258</name>
</gene>
<evidence type="ECO:0000256" key="1">
    <source>
        <dbReference type="SAM" id="MobiDB-lite"/>
    </source>
</evidence>
<dbReference type="EMBL" id="KZ851912">
    <property type="protein sequence ID" value="RDH20999.1"/>
    <property type="molecule type" value="Genomic_DNA"/>
</dbReference>
<protein>
    <submittedName>
        <fullName evidence="2">Uncharacterized protein</fullName>
    </submittedName>
</protein>
<dbReference type="Proteomes" id="UP000253845">
    <property type="component" value="Unassembled WGS sequence"/>
</dbReference>
<feature type="region of interest" description="Disordered" evidence="1">
    <location>
        <begin position="1"/>
        <end position="29"/>
    </location>
</feature>